<keyword evidence="2" id="KW-1185">Reference proteome</keyword>
<gene>
    <name evidence="1" type="ORF">SAMN05216178_0246</name>
</gene>
<organism evidence="1 2">
    <name type="scientific">Pseudomonas saponiphila</name>
    <dbReference type="NCBI Taxonomy" id="556534"/>
    <lineage>
        <taxon>Bacteria</taxon>
        <taxon>Pseudomonadati</taxon>
        <taxon>Pseudomonadota</taxon>
        <taxon>Gammaproteobacteria</taxon>
        <taxon>Pseudomonadales</taxon>
        <taxon>Pseudomonadaceae</taxon>
        <taxon>Pseudomonas</taxon>
    </lineage>
</organism>
<accession>A0A1H4JAE7</accession>
<dbReference type="Proteomes" id="UP000198982">
    <property type="component" value="Unassembled WGS sequence"/>
</dbReference>
<evidence type="ECO:0000313" key="1">
    <source>
        <dbReference type="EMBL" id="SEB43280.1"/>
    </source>
</evidence>
<evidence type="ECO:0000313" key="2">
    <source>
        <dbReference type="Proteomes" id="UP000198982"/>
    </source>
</evidence>
<dbReference type="RefSeq" id="WP_143038228.1">
    <property type="nucleotide sequence ID" value="NZ_FNTJ01000001.1"/>
</dbReference>
<proteinExistence type="predicted"/>
<dbReference type="EMBL" id="FNTJ01000001">
    <property type="protein sequence ID" value="SEB43280.1"/>
    <property type="molecule type" value="Genomic_DNA"/>
</dbReference>
<reference evidence="2" key="1">
    <citation type="submission" date="2016-10" db="EMBL/GenBank/DDBJ databases">
        <authorList>
            <person name="Varghese N."/>
            <person name="Submissions S."/>
        </authorList>
    </citation>
    <scope>NUCLEOTIDE SEQUENCE [LARGE SCALE GENOMIC DNA]</scope>
    <source>
        <strain evidence="2">DSM 9751</strain>
    </source>
</reference>
<protein>
    <submittedName>
        <fullName evidence="1">Uncharacterized protein</fullName>
    </submittedName>
</protein>
<sequence length="256" mass="28798">MNQIVLANNVHATTRDANTRQRVGVTTKYVRRADDKGGWLGVKPLFPYKYDRVYLCEYTKVIMLRAGSEYTDFKVMDGNGEYVGKEIALSNSNVPLYLSDVGPEKSSAIVRVKYSTLQDNVESKIRRLFFRQQWAVATFAGLSAQVTLNSVWNGIYTPIPPGKHKIMAPDYSHAHISTAAYRAAHPGKVLCTDVWFPIALEGTKVNSTRYLHIGHVSEGCVTFYELLKWNPLYDYLINKRVPGTAGKFIGELIVEV</sequence>
<dbReference type="AlphaFoldDB" id="A0A1H4JAE7"/>
<name>A0A1H4JAE7_9PSED</name>